<organism evidence="1 2">
    <name type="scientific">Portunus trituberculatus</name>
    <name type="common">Swimming crab</name>
    <name type="synonym">Neptunus trituberculatus</name>
    <dbReference type="NCBI Taxonomy" id="210409"/>
    <lineage>
        <taxon>Eukaryota</taxon>
        <taxon>Metazoa</taxon>
        <taxon>Ecdysozoa</taxon>
        <taxon>Arthropoda</taxon>
        <taxon>Crustacea</taxon>
        <taxon>Multicrustacea</taxon>
        <taxon>Malacostraca</taxon>
        <taxon>Eumalacostraca</taxon>
        <taxon>Eucarida</taxon>
        <taxon>Decapoda</taxon>
        <taxon>Pleocyemata</taxon>
        <taxon>Brachyura</taxon>
        <taxon>Eubrachyura</taxon>
        <taxon>Portunoidea</taxon>
        <taxon>Portunidae</taxon>
        <taxon>Portuninae</taxon>
        <taxon>Portunus</taxon>
    </lineage>
</organism>
<proteinExistence type="predicted"/>
<protein>
    <submittedName>
        <fullName evidence="1">Uncharacterized protein</fullName>
    </submittedName>
</protein>
<accession>A0A5B7CTI5</accession>
<dbReference type="Proteomes" id="UP000324222">
    <property type="component" value="Unassembled WGS sequence"/>
</dbReference>
<gene>
    <name evidence="1" type="ORF">E2C01_005449</name>
</gene>
<evidence type="ECO:0000313" key="2">
    <source>
        <dbReference type="Proteomes" id="UP000324222"/>
    </source>
</evidence>
<comment type="caution">
    <text evidence="1">The sequence shown here is derived from an EMBL/GenBank/DDBJ whole genome shotgun (WGS) entry which is preliminary data.</text>
</comment>
<keyword evidence="2" id="KW-1185">Reference proteome</keyword>
<dbReference type="AlphaFoldDB" id="A0A5B7CTI5"/>
<evidence type="ECO:0000313" key="1">
    <source>
        <dbReference type="EMBL" id="MPC12740.1"/>
    </source>
</evidence>
<reference evidence="1 2" key="1">
    <citation type="submission" date="2019-05" db="EMBL/GenBank/DDBJ databases">
        <title>Another draft genome of Portunus trituberculatus and its Hox gene families provides insights of decapod evolution.</title>
        <authorList>
            <person name="Jeong J.-H."/>
            <person name="Song I."/>
            <person name="Kim S."/>
            <person name="Choi T."/>
            <person name="Kim D."/>
            <person name="Ryu S."/>
            <person name="Kim W."/>
        </authorList>
    </citation>
    <scope>NUCLEOTIDE SEQUENCE [LARGE SCALE GENOMIC DNA]</scope>
    <source>
        <tissue evidence="1">Muscle</tissue>
    </source>
</reference>
<sequence length="166" mass="18125">MDQVDNEYLILREEYASRSTRSLNIGSCTAARDCEIYWVTIPNPTATQEPPFQVVVGITESVVHIVIHVHAGPAATHSDITLSHLQSKDWIRLTMAPKRLIGENMESSKSASVSEPQSFTTGFTGITPWYSGTMRALGSQGVSKRMGSNPVHGLSVGWASSHRRSA</sequence>
<dbReference type="EMBL" id="VSRR010000233">
    <property type="protein sequence ID" value="MPC12740.1"/>
    <property type="molecule type" value="Genomic_DNA"/>
</dbReference>
<name>A0A5B7CTI5_PORTR</name>